<accession>A0A1Y0D8I2</accession>
<dbReference type="AlphaFoldDB" id="A0A1Y0D8I2"/>
<dbReference type="RefSeq" id="WP_087037978.1">
    <property type="nucleotide sequence ID" value="NZ_CP021377.1"/>
</dbReference>
<dbReference type="KEGG" id="opf:CBP31_13010"/>
<evidence type="ECO:0000313" key="1">
    <source>
        <dbReference type="EMBL" id="ART83426.1"/>
    </source>
</evidence>
<dbReference type="Proteomes" id="UP000243937">
    <property type="component" value="Chromosome"/>
</dbReference>
<proteinExistence type="predicted"/>
<name>A0A1Y0D8I2_9GAMM</name>
<evidence type="ECO:0000313" key="2">
    <source>
        <dbReference type="Proteomes" id="UP000243937"/>
    </source>
</evidence>
<dbReference type="EMBL" id="CP021377">
    <property type="protein sequence ID" value="ART83426.1"/>
    <property type="molecule type" value="Genomic_DNA"/>
</dbReference>
<keyword evidence="2" id="KW-1185">Reference proteome</keyword>
<reference evidence="1 2" key="1">
    <citation type="journal article" date="2014" name="Int. J. Syst. Evol. Microbiol.">
        <title>Oceanisphaera profunda sp. nov., a marine bacterium isolated from deep-sea sediment, and emended description of the genus Oceanisphaera.</title>
        <authorList>
            <person name="Xu Z."/>
            <person name="Zhang X.Y."/>
            <person name="Su H.N."/>
            <person name="Yu Z.C."/>
            <person name="Liu C."/>
            <person name="Li H."/>
            <person name="Chen X.L."/>
            <person name="Song X.Y."/>
            <person name="Xie B.B."/>
            <person name="Qin Q.L."/>
            <person name="Zhou B.C."/>
            <person name="Shi M."/>
            <person name="Huang Y."/>
            <person name="Zhang Y.Z."/>
        </authorList>
    </citation>
    <scope>NUCLEOTIDE SEQUENCE [LARGE SCALE GENOMIC DNA]</scope>
    <source>
        <strain evidence="1 2">SM1222</strain>
    </source>
</reference>
<dbReference type="OrthoDB" id="7063408at2"/>
<organism evidence="1 2">
    <name type="scientific">Oceanisphaera profunda</name>
    <dbReference type="NCBI Taxonomy" id="1416627"/>
    <lineage>
        <taxon>Bacteria</taxon>
        <taxon>Pseudomonadati</taxon>
        <taxon>Pseudomonadota</taxon>
        <taxon>Gammaproteobacteria</taxon>
        <taxon>Aeromonadales</taxon>
        <taxon>Aeromonadaceae</taxon>
        <taxon>Oceanisphaera</taxon>
    </lineage>
</organism>
<protein>
    <submittedName>
        <fullName evidence="1">Uncharacterized protein</fullName>
    </submittedName>
</protein>
<gene>
    <name evidence="1" type="ORF">CBP31_13010</name>
</gene>
<sequence length="174" mass="19497">MRNPIPHSSITACNDIDMMQSFVAQVWDLLVASYAQVSGGLNFSSKEDLMASSASWKLVLHHSRKVLAVTVYKAKKGLKLVAMATNQLFKDLARNALRLIISADLASCWMELSEQAERFVLKYCNGHRYIIHGSLVARLLDKPISMTDGDGFHYSRAINAQHKTKIALGTPRYW</sequence>